<dbReference type="PANTHER" id="PTHR43331">
    <property type="entry name" value="HOMOSERINE DEHYDROGENASE"/>
    <property type="match status" value="1"/>
</dbReference>
<dbReference type="InterPro" id="IPR002912">
    <property type="entry name" value="ACT_dom"/>
</dbReference>
<evidence type="ECO:0000256" key="2">
    <source>
        <dbReference type="ARBA" id="ARBA00005062"/>
    </source>
</evidence>
<dbReference type="EMBL" id="AY029338">
    <property type="protein sequence ID" value="AAK37762.1"/>
    <property type="molecule type" value="Genomic_DNA"/>
</dbReference>
<organism evidence="14">
    <name type="scientific">Synechococcus elongatus (strain ATCC 33912 / PCC 7942 / FACHB-805)</name>
    <name type="common">Anacystis nidulans R2</name>
    <dbReference type="NCBI Taxonomy" id="1140"/>
    <lineage>
        <taxon>Bacteria</taxon>
        <taxon>Bacillati</taxon>
        <taxon>Cyanobacteriota</taxon>
        <taxon>Cyanophyceae</taxon>
        <taxon>Synechococcales</taxon>
        <taxon>Synechococcaceae</taxon>
        <taxon>Synechococcus</taxon>
    </lineage>
</organism>
<evidence type="ECO:0000256" key="6">
    <source>
        <dbReference type="ARBA" id="ARBA00022697"/>
    </source>
</evidence>
<dbReference type="UniPathway" id="UPA00050">
    <property type="reaction ID" value="UER00063"/>
</dbReference>
<dbReference type="Gene3D" id="3.30.70.260">
    <property type="match status" value="1"/>
</dbReference>
<dbReference type="Pfam" id="PF00742">
    <property type="entry name" value="Homoserine_dh"/>
    <property type="match status" value="1"/>
</dbReference>
<dbReference type="InterPro" id="IPR045865">
    <property type="entry name" value="ACT-like_dom_sf"/>
</dbReference>
<dbReference type="Gene3D" id="3.30.360.10">
    <property type="entry name" value="Dihydrodipicolinate Reductase, domain 2"/>
    <property type="match status" value="1"/>
</dbReference>
<keyword evidence="7 11" id="KW-0521">NADP</keyword>
<gene>
    <name evidence="14" type="primary">thrA</name>
</gene>
<dbReference type="SUPFAM" id="SSF55347">
    <property type="entry name" value="Glyceraldehyde-3-phosphate dehydrogenase-like, C-terminal domain"/>
    <property type="match status" value="1"/>
</dbReference>
<dbReference type="FunFam" id="3.30.360.10:FF:000005">
    <property type="entry name" value="Homoserine dehydrogenase"/>
    <property type="match status" value="1"/>
</dbReference>
<name>Q8VPW0_SYNE7</name>
<evidence type="ECO:0000256" key="4">
    <source>
        <dbReference type="ARBA" id="ARBA00013213"/>
    </source>
</evidence>
<evidence type="ECO:0000256" key="12">
    <source>
        <dbReference type="RuleBase" id="RU004171"/>
    </source>
</evidence>
<evidence type="ECO:0000256" key="8">
    <source>
        <dbReference type="ARBA" id="ARBA00023002"/>
    </source>
</evidence>
<comment type="pathway">
    <text evidence="2 11">Amino-acid biosynthesis; L-methionine biosynthesis via de novo pathway; L-homoserine from L-aspartate: step 3/3.</text>
</comment>
<dbReference type="PANTHER" id="PTHR43331:SF1">
    <property type="entry name" value="HOMOSERINE DEHYDROGENASE"/>
    <property type="match status" value="1"/>
</dbReference>
<comment type="pathway">
    <text evidence="1 11">Amino-acid biosynthesis; L-threonine biosynthesis; L-threonine from L-aspartate: step 3/5.</text>
</comment>
<keyword evidence="11" id="KW-0486">Methionine biosynthesis</keyword>
<dbReference type="GO" id="GO:0009086">
    <property type="term" value="P:methionine biosynthetic process"/>
    <property type="evidence" value="ECO:0007669"/>
    <property type="project" value="UniProtKB-KW"/>
</dbReference>
<dbReference type="AlphaFoldDB" id="Q8VPW0"/>
<feature type="domain" description="ACT" evidence="13">
    <location>
        <begin position="191"/>
        <end position="267"/>
    </location>
</feature>
<dbReference type="Pfam" id="PF01842">
    <property type="entry name" value="ACT"/>
    <property type="match status" value="1"/>
</dbReference>
<keyword evidence="6 11" id="KW-0791">Threonine biosynthesis</keyword>
<sequence>MQREGGDFGPILADAQRLGYAEADPTADVDGWDAADKIAILASLAFGGRVERSQITCEGIRAITASDIAYAEGLGFTIKLLAKAKRQHQGDTWRLEASVYPTLVPLSHPLASVNDVYNAILVEGDPVGQVMFFGPGAGAGPTASAVVADILNIAAVLSAGSDRDHLDPLLACRYLQTVELAPAAETAARFYLRIVVQDSPGVIGKVGTIFGEQGISLESIVQTDVSGETAELVVITHEVQEGIMRQAITQLEALPLVQAIANLLHVL</sequence>
<proteinExistence type="inferred from homology"/>
<comment type="catalytic activity">
    <reaction evidence="10">
        <text>L-homoserine + NADP(+) = L-aspartate 4-semialdehyde + NADPH + H(+)</text>
        <dbReference type="Rhea" id="RHEA:15761"/>
        <dbReference type="ChEBI" id="CHEBI:15378"/>
        <dbReference type="ChEBI" id="CHEBI:57476"/>
        <dbReference type="ChEBI" id="CHEBI:57783"/>
        <dbReference type="ChEBI" id="CHEBI:58349"/>
        <dbReference type="ChEBI" id="CHEBI:537519"/>
        <dbReference type="EC" id="1.1.1.3"/>
    </reaction>
    <physiologicalReaction direction="right-to-left" evidence="10">
        <dbReference type="Rhea" id="RHEA:15763"/>
    </physiologicalReaction>
</comment>
<dbReference type="CDD" id="cd04881">
    <property type="entry name" value="ACT_HSDH-Hom"/>
    <property type="match status" value="1"/>
</dbReference>
<dbReference type="EC" id="1.1.1.3" evidence="4 11"/>
<evidence type="ECO:0000313" key="14">
    <source>
        <dbReference type="EMBL" id="AAK37762.1"/>
    </source>
</evidence>
<reference evidence="14" key="1">
    <citation type="submission" date="2001-04" db="EMBL/GenBank/DDBJ databases">
        <title>Identification of ChpX and ChpY, catalyzing light-dependent CO2 hydration involved in CO2 uptake in Cyanobacteria.</title>
        <authorList>
            <person name="Maeda S."/>
            <person name="Badger M.R."/>
            <person name="Price G.D."/>
        </authorList>
    </citation>
    <scope>NUCLEOTIDE SEQUENCE</scope>
    <source>
        <strain evidence="14">PCC 7942</strain>
    </source>
</reference>
<accession>Q8VPW0</accession>
<dbReference type="SUPFAM" id="SSF55021">
    <property type="entry name" value="ACT-like"/>
    <property type="match status" value="1"/>
</dbReference>
<dbReference type="NCBIfam" id="NF004976">
    <property type="entry name" value="PRK06349.1"/>
    <property type="match status" value="1"/>
</dbReference>
<dbReference type="PROSITE" id="PS01042">
    <property type="entry name" value="HOMOSER_DHGENASE"/>
    <property type="match status" value="1"/>
</dbReference>
<evidence type="ECO:0000256" key="3">
    <source>
        <dbReference type="ARBA" id="ARBA00006753"/>
    </source>
</evidence>
<dbReference type="InterPro" id="IPR001342">
    <property type="entry name" value="HDH_cat"/>
</dbReference>
<dbReference type="InterPro" id="IPR019811">
    <property type="entry name" value="HDH_CS"/>
</dbReference>
<dbReference type="PROSITE" id="PS51671">
    <property type="entry name" value="ACT"/>
    <property type="match status" value="1"/>
</dbReference>
<evidence type="ECO:0000259" key="13">
    <source>
        <dbReference type="PROSITE" id="PS51671"/>
    </source>
</evidence>
<keyword evidence="11" id="KW-0028">Amino-acid biosynthesis</keyword>
<comment type="similarity">
    <text evidence="3 12">Belongs to the homoserine dehydrogenase family.</text>
</comment>
<dbReference type="GO" id="GO:0004412">
    <property type="term" value="F:homoserine dehydrogenase activity"/>
    <property type="evidence" value="ECO:0007669"/>
    <property type="project" value="UniProtKB-EC"/>
</dbReference>
<evidence type="ECO:0000256" key="11">
    <source>
        <dbReference type="RuleBase" id="RU000579"/>
    </source>
</evidence>
<keyword evidence="8 11" id="KW-0560">Oxidoreductase</keyword>
<evidence type="ECO:0000256" key="5">
    <source>
        <dbReference type="ARBA" id="ARBA00013376"/>
    </source>
</evidence>
<evidence type="ECO:0000256" key="9">
    <source>
        <dbReference type="ARBA" id="ARBA00023053"/>
    </source>
</evidence>
<keyword evidence="9" id="KW-0915">Sodium</keyword>
<dbReference type="GO" id="GO:0009088">
    <property type="term" value="P:threonine biosynthetic process"/>
    <property type="evidence" value="ECO:0007669"/>
    <property type="project" value="UniProtKB-UniPathway"/>
</dbReference>
<protein>
    <recommendedName>
        <fullName evidence="5 11">Homoserine dehydrogenase</fullName>
        <ecNumber evidence="4 11">1.1.1.3</ecNumber>
    </recommendedName>
</protein>
<evidence type="ECO:0000256" key="10">
    <source>
        <dbReference type="ARBA" id="ARBA00048841"/>
    </source>
</evidence>
<evidence type="ECO:0000256" key="1">
    <source>
        <dbReference type="ARBA" id="ARBA00005056"/>
    </source>
</evidence>
<dbReference type="UniPathway" id="UPA00051">
    <property type="reaction ID" value="UER00465"/>
</dbReference>
<evidence type="ECO:0000256" key="7">
    <source>
        <dbReference type="ARBA" id="ARBA00022857"/>
    </source>
</evidence>